<dbReference type="EMBL" id="LR798292">
    <property type="protein sequence ID" value="CAB5221480.1"/>
    <property type="molecule type" value="Genomic_DNA"/>
</dbReference>
<evidence type="ECO:0008006" key="2">
    <source>
        <dbReference type="Google" id="ProtNLM"/>
    </source>
</evidence>
<sequence length="461" mass="49505">MSSSNDIINCLIEGEILKVSEDSGTKGKSQILYTVMARFPNGAQNILSRVPVATMFGGIGDYFQFKLRGTFDDDDNSPSDSQFFQDESRRATLGDRVLISFLGGHITRPFIVGYMPHPNTNWLNEDHQDLSPQATLTYLGVSMNWSDTGAFQLIKRGAPDVSYNPKTAPLMPAIPLGDEDPTLPPDHVALEPADDTEVIRMAFLDDGIFRLNDSEGQMVELDHNKGQILISNNGLKSTEVPGSAISVSKEPDAEYVLFDSNDEKLLASARSILQLYSGDARTDETTGDYTSEVHGNLTWTVDGDVEETFKGSHTHSVEGSLDQSIKEDWSITVSGAATVSVKGDYSEAVEGALDQSVKSDYSLSVEGAASTTTKGDSTLESANFVVTAKEKVEITGSQSVLTLSQGKVSIKGATGEVIDLLSQLLQAIAQMTVPTGVGPSGPPINASAFAQIQTKLDGMKM</sequence>
<evidence type="ECO:0000313" key="1">
    <source>
        <dbReference type="EMBL" id="CAB5221480.1"/>
    </source>
</evidence>
<gene>
    <name evidence="1" type="ORF">UFOVP244_175</name>
</gene>
<proteinExistence type="predicted"/>
<organism evidence="1">
    <name type="scientific">uncultured Caudovirales phage</name>
    <dbReference type="NCBI Taxonomy" id="2100421"/>
    <lineage>
        <taxon>Viruses</taxon>
        <taxon>Duplodnaviria</taxon>
        <taxon>Heunggongvirae</taxon>
        <taxon>Uroviricota</taxon>
        <taxon>Caudoviricetes</taxon>
        <taxon>Peduoviridae</taxon>
        <taxon>Maltschvirus</taxon>
        <taxon>Maltschvirus maltsch</taxon>
    </lineage>
</organism>
<dbReference type="SUPFAM" id="SSF69349">
    <property type="entry name" value="Phage fibre proteins"/>
    <property type="match status" value="1"/>
</dbReference>
<protein>
    <recommendedName>
        <fullName evidence="2">Gp5/Type VI secretion system Vgr protein OB-fold domain-containing protein</fullName>
    </recommendedName>
</protein>
<name>A0A6J7WUN6_9CAUD</name>
<accession>A0A6J7WUN6</accession>
<reference evidence="1" key="1">
    <citation type="submission" date="2020-05" db="EMBL/GenBank/DDBJ databases">
        <authorList>
            <person name="Chiriac C."/>
            <person name="Salcher M."/>
            <person name="Ghai R."/>
            <person name="Kavagutti S V."/>
        </authorList>
    </citation>
    <scope>NUCLEOTIDE SEQUENCE</scope>
</reference>